<dbReference type="Gene3D" id="2.40.160.210">
    <property type="entry name" value="Acyl-CoA thioesterase, double hotdog domain"/>
    <property type="match status" value="1"/>
</dbReference>
<dbReference type="InterPro" id="IPR029069">
    <property type="entry name" value="HotDog_dom_sf"/>
</dbReference>
<dbReference type="EMBL" id="BAAAYN010000047">
    <property type="protein sequence ID" value="GAA3395216.1"/>
    <property type="molecule type" value="Genomic_DNA"/>
</dbReference>
<dbReference type="Proteomes" id="UP001501676">
    <property type="component" value="Unassembled WGS sequence"/>
</dbReference>
<dbReference type="Pfam" id="PF20789">
    <property type="entry name" value="4HBT_3C"/>
    <property type="match status" value="1"/>
</dbReference>
<name>A0ABP6T8L6_9ACTN</name>
<gene>
    <name evidence="4" type="ORF">GCM10020369_67540</name>
</gene>
<reference evidence="5" key="1">
    <citation type="journal article" date="2019" name="Int. J. Syst. Evol. Microbiol.">
        <title>The Global Catalogue of Microorganisms (GCM) 10K type strain sequencing project: providing services to taxonomists for standard genome sequencing and annotation.</title>
        <authorList>
            <consortium name="The Broad Institute Genomics Platform"/>
            <consortium name="The Broad Institute Genome Sequencing Center for Infectious Disease"/>
            <person name="Wu L."/>
            <person name="Ma J."/>
        </authorList>
    </citation>
    <scope>NUCLEOTIDE SEQUENCE [LARGE SCALE GENOMIC DNA]</scope>
    <source>
        <strain evidence="5">JCM 9458</strain>
    </source>
</reference>
<proteinExistence type="predicted"/>
<comment type="caution">
    <text evidence="4">The sequence shown here is derived from an EMBL/GenBank/DDBJ whole genome shotgun (WGS) entry which is preliminary data.</text>
</comment>
<evidence type="ECO:0008006" key="6">
    <source>
        <dbReference type="Google" id="ProtNLM"/>
    </source>
</evidence>
<accession>A0ABP6T8L6</accession>
<protein>
    <recommendedName>
        <fullName evidence="6">Thioesterase family protein</fullName>
    </recommendedName>
</protein>
<sequence>MTTTTAETTLVYPADETWQGFTGVHGGVVVAALLAAADALVPGTPATITTHFLAPVPPGDLLVDAALVHPGRTAAVTARIGTAVTGLVRVVRPASARPSAAPGTPPGRADAGTAGTGDTGTGAAGGVAPAWPLPDAAPEPEACPRLDLPVQLVPVGQHFEIRPVSASRPLAGGDEPAFDVWIRLRPAVFTQRAFAAPEAAAILLDALPPGLFATLRRPVPIPTAELTAHFTPVGYRPDGWFRLRQRTAWATADLCVDETELRTADGELAAQARQLRRIVR</sequence>
<dbReference type="SUPFAM" id="SSF54637">
    <property type="entry name" value="Thioesterase/thiol ester dehydrase-isomerase"/>
    <property type="match status" value="2"/>
</dbReference>
<dbReference type="RefSeq" id="WP_345732316.1">
    <property type="nucleotide sequence ID" value="NZ_BAAAYN010000047.1"/>
</dbReference>
<evidence type="ECO:0000313" key="4">
    <source>
        <dbReference type="EMBL" id="GAA3395216.1"/>
    </source>
</evidence>
<evidence type="ECO:0000313" key="5">
    <source>
        <dbReference type="Proteomes" id="UP001501676"/>
    </source>
</evidence>
<evidence type="ECO:0000259" key="2">
    <source>
        <dbReference type="Pfam" id="PF13622"/>
    </source>
</evidence>
<dbReference type="InterPro" id="IPR049450">
    <property type="entry name" value="ACOT8-like_C"/>
</dbReference>
<evidence type="ECO:0000256" key="1">
    <source>
        <dbReference type="SAM" id="MobiDB-lite"/>
    </source>
</evidence>
<evidence type="ECO:0000259" key="3">
    <source>
        <dbReference type="Pfam" id="PF20789"/>
    </source>
</evidence>
<dbReference type="InterPro" id="IPR049449">
    <property type="entry name" value="TesB_ACOT8-like_N"/>
</dbReference>
<feature type="domain" description="Acyl-CoA thioesterase-like C-terminal" evidence="3">
    <location>
        <begin position="140"/>
        <end position="275"/>
    </location>
</feature>
<keyword evidence="5" id="KW-1185">Reference proteome</keyword>
<feature type="compositionally biased region" description="Gly residues" evidence="1">
    <location>
        <begin position="114"/>
        <end position="123"/>
    </location>
</feature>
<feature type="domain" description="Acyl-CoA thioesterase-like N-terminal HotDog" evidence="2">
    <location>
        <begin position="15"/>
        <end position="76"/>
    </location>
</feature>
<feature type="region of interest" description="Disordered" evidence="1">
    <location>
        <begin position="95"/>
        <end position="123"/>
    </location>
</feature>
<dbReference type="InterPro" id="IPR042171">
    <property type="entry name" value="Acyl-CoA_hotdog"/>
</dbReference>
<organism evidence="4 5">
    <name type="scientific">Cryptosporangium minutisporangium</name>
    <dbReference type="NCBI Taxonomy" id="113569"/>
    <lineage>
        <taxon>Bacteria</taxon>
        <taxon>Bacillati</taxon>
        <taxon>Actinomycetota</taxon>
        <taxon>Actinomycetes</taxon>
        <taxon>Cryptosporangiales</taxon>
        <taxon>Cryptosporangiaceae</taxon>
        <taxon>Cryptosporangium</taxon>
    </lineage>
</organism>
<feature type="compositionally biased region" description="Low complexity" evidence="1">
    <location>
        <begin position="95"/>
        <end position="113"/>
    </location>
</feature>
<dbReference type="Pfam" id="PF13622">
    <property type="entry name" value="4HBT_3"/>
    <property type="match status" value="1"/>
</dbReference>